<proteinExistence type="predicted"/>
<gene>
    <name evidence="1" type="ORF">LCGC14_2509690</name>
</gene>
<sequence length="54" mass="5380">MAQGNTSVQIIERPTATTLKAAVDAIISALAANTVISIGQIGLNSVMIVGVEGA</sequence>
<comment type="caution">
    <text evidence="1">The sequence shown here is derived from an EMBL/GenBank/DDBJ whole genome shotgun (WGS) entry which is preliminary data.</text>
</comment>
<protein>
    <submittedName>
        <fullName evidence="1">Uncharacterized protein</fullName>
    </submittedName>
</protein>
<organism evidence="1">
    <name type="scientific">marine sediment metagenome</name>
    <dbReference type="NCBI Taxonomy" id="412755"/>
    <lineage>
        <taxon>unclassified sequences</taxon>
        <taxon>metagenomes</taxon>
        <taxon>ecological metagenomes</taxon>
    </lineage>
</organism>
<accession>A0A0F9DBA0</accession>
<reference evidence="1" key="1">
    <citation type="journal article" date="2015" name="Nature">
        <title>Complex archaea that bridge the gap between prokaryotes and eukaryotes.</title>
        <authorList>
            <person name="Spang A."/>
            <person name="Saw J.H."/>
            <person name="Jorgensen S.L."/>
            <person name="Zaremba-Niedzwiedzka K."/>
            <person name="Martijn J."/>
            <person name="Lind A.E."/>
            <person name="van Eijk R."/>
            <person name="Schleper C."/>
            <person name="Guy L."/>
            <person name="Ettema T.J."/>
        </authorList>
    </citation>
    <scope>NUCLEOTIDE SEQUENCE</scope>
</reference>
<evidence type="ECO:0000313" key="1">
    <source>
        <dbReference type="EMBL" id="KKL15031.1"/>
    </source>
</evidence>
<dbReference type="EMBL" id="LAZR01040222">
    <property type="protein sequence ID" value="KKL15031.1"/>
    <property type="molecule type" value="Genomic_DNA"/>
</dbReference>
<name>A0A0F9DBA0_9ZZZZ</name>
<dbReference type="AlphaFoldDB" id="A0A0F9DBA0"/>